<dbReference type="PRINTS" id="PR00420">
    <property type="entry name" value="RNGMNOXGNASE"/>
</dbReference>
<organism evidence="4 5">
    <name type="scientific">Paracoccus sanguinis</name>
    <dbReference type="NCBI Taxonomy" id="1545044"/>
    <lineage>
        <taxon>Bacteria</taxon>
        <taxon>Pseudomonadati</taxon>
        <taxon>Pseudomonadota</taxon>
        <taxon>Alphaproteobacteria</taxon>
        <taxon>Rhodobacterales</taxon>
        <taxon>Paracoccaceae</taxon>
        <taxon>Paracoccus</taxon>
    </lineage>
</organism>
<name>A0A1H3ABD6_9RHOB</name>
<dbReference type="InterPro" id="IPR050641">
    <property type="entry name" value="RIFMO-like"/>
</dbReference>
<keyword evidence="4" id="KW-0560">Oxidoreductase</keyword>
<keyword evidence="2" id="KW-0274">FAD</keyword>
<dbReference type="Pfam" id="PF01494">
    <property type="entry name" value="FAD_binding_3"/>
    <property type="match status" value="1"/>
</dbReference>
<feature type="domain" description="FAD-binding" evidence="3">
    <location>
        <begin position="6"/>
        <end position="369"/>
    </location>
</feature>
<evidence type="ECO:0000313" key="4">
    <source>
        <dbReference type="EMBL" id="SDX27042.1"/>
    </source>
</evidence>
<proteinExistence type="predicted"/>
<dbReference type="EMBL" id="FNNA01000004">
    <property type="protein sequence ID" value="SDX27042.1"/>
    <property type="molecule type" value="Genomic_DNA"/>
</dbReference>
<evidence type="ECO:0000256" key="2">
    <source>
        <dbReference type="ARBA" id="ARBA00022827"/>
    </source>
</evidence>
<dbReference type="Pfam" id="PF21274">
    <property type="entry name" value="Rng_hyd_C"/>
    <property type="match status" value="1"/>
</dbReference>
<dbReference type="Gene3D" id="3.50.50.60">
    <property type="entry name" value="FAD/NAD(P)-binding domain"/>
    <property type="match status" value="1"/>
</dbReference>
<keyword evidence="1" id="KW-0285">Flavoprotein</keyword>
<reference evidence="5" key="1">
    <citation type="submission" date="2016-10" db="EMBL/GenBank/DDBJ databases">
        <authorList>
            <person name="Varghese N."/>
            <person name="Submissions S."/>
        </authorList>
    </citation>
    <scope>NUCLEOTIDE SEQUENCE [LARGE SCALE GENOMIC DNA]</scope>
    <source>
        <strain evidence="5">DSM 29303</strain>
    </source>
</reference>
<dbReference type="Gene3D" id="3.30.9.10">
    <property type="entry name" value="D-Amino Acid Oxidase, subunit A, domain 2"/>
    <property type="match status" value="1"/>
</dbReference>
<evidence type="ECO:0000256" key="1">
    <source>
        <dbReference type="ARBA" id="ARBA00022630"/>
    </source>
</evidence>
<dbReference type="Proteomes" id="UP000182944">
    <property type="component" value="Unassembled WGS sequence"/>
</dbReference>
<dbReference type="AlphaFoldDB" id="A0A1H3ABD6"/>
<protein>
    <submittedName>
        <fullName evidence="4">2,4-dichlorophenol 6-monooxygenase</fullName>
    </submittedName>
</protein>
<dbReference type="PANTHER" id="PTHR43004:SF8">
    <property type="entry name" value="FAD-BINDING DOMAIN-CONTAINING PROTEIN-RELATED"/>
    <property type="match status" value="1"/>
</dbReference>
<dbReference type="PANTHER" id="PTHR43004">
    <property type="entry name" value="TRK SYSTEM POTASSIUM UPTAKE PROTEIN"/>
    <property type="match status" value="1"/>
</dbReference>
<accession>A0A1H3ABD6</accession>
<dbReference type="RefSeq" id="WP_036734917.1">
    <property type="nucleotide sequence ID" value="NZ_FNNA01000004.1"/>
</dbReference>
<sequence>MNQPIETDVLIVGSGPAGSSSAALLSSYGIRNIMINRHGWLADTPRAHITNQRTMEVLRDLGLEEEAVSVSSVQHQMANCVFCYSLAGEEFGRLLAWGNHPQRRADYELSSPTEMCDIPQTYMEPILFKAAGARGTSIRMNTIFRSLTQDAEGVTATVTDRTSGTDYQIRAKYLIGADGARSDVAKAIDLPMEGKTGLSASTNVIFEADLTRYVAHRPSVLYWLQQPGSNVGGIGASVLRMVRPWTEWQSIWGVDLDKVETNITKEEAEATLRQLIGDPDIPIRVKSTAVWTVNNMYARDYAVGRVFCMGDAVHRHPPLNGLGSNTCIQDAFNLCWKLAMVLKGQAAPSLLDSYSIERQPVGQQIVTRANKSAEDYPPLFDAIGILGSDDPDALRQRIEDRKAPTPEGKARRRRIHAAVQQKNYEFNTHGVEMGERYRNSPAIVTDGQPEPDYTRDPELYYHPTTWPGARLPHVWVERDGARVSTLDLCGHGQFTLLTGIGGEAWHEAARATPGAYGIELPCLTIGPSGSDAMDIFGDWFRAAEIEEDGAILVRPDHHVAWRAPSTRATATEDLKAVMGRILGRA</sequence>
<dbReference type="GO" id="GO:0071949">
    <property type="term" value="F:FAD binding"/>
    <property type="evidence" value="ECO:0007669"/>
    <property type="project" value="InterPro"/>
</dbReference>
<keyword evidence="5" id="KW-1185">Reference proteome</keyword>
<keyword evidence="4" id="KW-0503">Monooxygenase</keyword>
<dbReference type="OrthoDB" id="9791689at2"/>
<dbReference type="InterPro" id="IPR002938">
    <property type="entry name" value="FAD-bd"/>
</dbReference>
<dbReference type="SUPFAM" id="SSF51905">
    <property type="entry name" value="FAD/NAD(P)-binding domain"/>
    <property type="match status" value="1"/>
</dbReference>
<dbReference type="InterPro" id="IPR036188">
    <property type="entry name" value="FAD/NAD-bd_sf"/>
</dbReference>
<evidence type="ECO:0000313" key="5">
    <source>
        <dbReference type="Proteomes" id="UP000182944"/>
    </source>
</evidence>
<gene>
    <name evidence="4" type="ORF">SAMN05444276_10420</name>
</gene>
<dbReference type="GO" id="GO:0016709">
    <property type="term" value="F:oxidoreductase activity, acting on paired donors, with incorporation or reduction of molecular oxygen, NAD(P)H as one donor, and incorporation of one atom of oxygen"/>
    <property type="evidence" value="ECO:0007669"/>
    <property type="project" value="UniProtKB-ARBA"/>
</dbReference>
<evidence type="ECO:0000259" key="3">
    <source>
        <dbReference type="Pfam" id="PF01494"/>
    </source>
</evidence>
<dbReference type="STRING" id="1545044.SAMN05444276_10420"/>
<dbReference type="Gene3D" id="3.40.30.120">
    <property type="match status" value="1"/>
</dbReference>